<keyword evidence="2" id="KW-0813">Transport</keyword>
<dbReference type="PANTHER" id="PTHR23506:SF4">
    <property type="entry name" value="PORTABELLA"/>
    <property type="match status" value="1"/>
</dbReference>
<proteinExistence type="predicted"/>
<accession>A0A834R617</accession>
<reference evidence="8" key="2">
    <citation type="submission" date="2020-01" db="EMBL/GenBank/DDBJ databases">
        <authorList>
            <person name="Korhonen P.K.K."/>
            <person name="Guangxu M.G."/>
            <person name="Wang T.W."/>
            <person name="Stroehlein A.J.S."/>
            <person name="Young N.D."/>
            <person name="Ang C.-S.A."/>
            <person name="Fernando D.W.F."/>
            <person name="Lu H.L."/>
            <person name="Taylor S.T."/>
            <person name="Ehtesham M.E.M."/>
            <person name="Najaraj S.H.N."/>
            <person name="Harsha G.H.G."/>
            <person name="Madugundu A.M."/>
            <person name="Renuse S.R."/>
            <person name="Holt D.H."/>
            <person name="Pandey A.P."/>
            <person name="Papenfuss A.P."/>
            <person name="Gasser R.B.G."/>
            <person name="Fischer K.F."/>
        </authorList>
    </citation>
    <scope>NUCLEOTIDE SEQUENCE</scope>
    <source>
        <strain evidence="8">SSS_KF_BRIS2020</strain>
    </source>
</reference>
<dbReference type="SUPFAM" id="SSF103473">
    <property type="entry name" value="MFS general substrate transporter"/>
    <property type="match status" value="1"/>
</dbReference>
<keyword evidence="5 6" id="KW-0472">Membrane</keyword>
<reference evidence="9" key="3">
    <citation type="submission" date="2022-06" db="UniProtKB">
        <authorList>
            <consortium name="EnsemblMetazoa"/>
        </authorList>
    </citation>
    <scope>IDENTIFICATION</scope>
</reference>
<keyword evidence="4 6" id="KW-1133">Transmembrane helix</keyword>
<evidence type="ECO:0000259" key="7">
    <source>
        <dbReference type="PROSITE" id="PS50850"/>
    </source>
</evidence>
<keyword evidence="10" id="KW-1185">Reference proteome</keyword>
<evidence type="ECO:0000256" key="5">
    <source>
        <dbReference type="ARBA" id="ARBA00023136"/>
    </source>
</evidence>
<dbReference type="GO" id="GO:0005335">
    <property type="term" value="F:serotonin:sodium:chloride symporter activity"/>
    <property type="evidence" value="ECO:0007669"/>
    <property type="project" value="TreeGrafter"/>
</dbReference>
<keyword evidence="3 6" id="KW-0812">Transmembrane</keyword>
<dbReference type="GO" id="GO:0030672">
    <property type="term" value="C:synaptic vesicle membrane"/>
    <property type="evidence" value="ECO:0007669"/>
    <property type="project" value="TreeGrafter"/>
</dbReference>
<feature type="transmembrane region" description="Helical" evidence="6">
    <location>
        <begin position="25"/>
        <end position="46"/>
    </location>
</feature>
<evidence type="ECO:0000256" key="4">
    <source>
        <dbReference type="ARBA" id="ARBA00022989"/>
    </source>
</evidence>
<dbReference type="Pfam" id="PF07690">
    <property type="entry name" value="MFS_1"/>
    <property type="match status" value="1"/>
</dbReference>
<evidence type="ECO:0000256" key="2">
    <source>
        <dbReference type="ARBA" id="ARBA00022448"/>
    </source>
</evidence>
<feature type="transmembrane region" description="Helical" evidence="6">
    <location>
        <begin position="172"/>
        <end position="190"/>
    </location>
</feature>
<dbReference type="OrthoDB" id="6496815at2759"/>
<feature type="transmembrane region" description="Helical" evidence="6">
    <location>
        <begin position="365"/>
        <end position="390"/>
    </location>
</feature>
<dbReference type="PANTHER" id="PTHR23506">
    <property type="entry name" value="GH10249P"/>
    <property type="match status" value="1"/>
</dbReference>
<dbReference type="Gene3D" id="1.20.1250.20">
    <property type="entry name" value="MFS general substrate transporter like domains"/>
    <property type="match status" value="2"/>
</dbReference>
<feature type="transmembrane region" description="Helical" evidence="6">
    <location>
        <begin position="314"/>
        <end position="335"/>
    </location>
</feature>
<comment type="subcellular location">
    <subcellularLocation>
        <location evidence="1">Membrane</location>
        <topology evidence="1">Multi-pass membrane protein</topology>
    </subcellularLocation>
</comment>
<dbReference type="InterPro" id="IPR011701">
    <property type="entry name" value="MFS"/>
</dbReference>
<dbReference type="OMA" id="HQKYDPK"/>
<protein>
    <submittedName>
        <fullName evidence="8">Synaptic vesicular amine transporter</fullName>
    </submittedName>
</protein>
<dbReference type="Proteomes" id="UP000070412">
    <property type="component" value="Unassembled WGS sequence"/>
</dbReference>
<dbReference type="GO" id="GO:0043195">
    <property type="term" value="C:terminal bouton"/>
    <property type="evidence" value="ECO:0007669"/>
    <property type="project" value="TreeGrafter"/>
</dbReference>
<feature type="transmembrane region" description="Helical" evidence="6">
    <location>
        <begin position="202"/>
        <end position="220"/>
    </location>
</feature>
<organism evidence="8">
    <name type="scientific">Sarcoptes scabiei</name>
    <name type="common">Itch mite</name>
    <name type="synonym">Acarus scabiei</name>
    <dbReference type="NCBI Taxonomy" id="52283"/>
    <lineage>
        <taxon>Eukaryota</taxon>
        <taxon>Metazoa</taxon>
        <taxon>Ecdysozoa</taxon>
        <taxon>Arthropoda</taxon>
        <taxon>Chelicerata</taxon>
        <taxon>Arachnida</taxon>
        <taxon>Acari</taxon>
        <taxon>Acariformes</taxon>
        <taxon>Sarcoptiformes</taxon>
        <taxon>Astigmata</taxon>
        <taxon>Psoroptidia</taxon>
        <taxon>Sarcoptoidea</taxon>
        <taxon>Sarcoptidae</taxon>
        <taxon>Sarcoptinae</taxon>
        <taxon>Sarcoptes</taxon>
    </lineage>
</organism>
<evidence type="ECO:0000256" key="1">
    <source>
        <dbReference type="ARBA" id="ARBA00004141"/>
    </source>
</evidence>
<evidence type="ECO:0000256" key="6">
    <source>
        <dbReference type="SAM" id="Phobius"/>
    </source>
</evidence>
<dbReference type="EMBL" id="WVUK01000065">
    <property type="protein sequence ID" value="KAF7489306.1"/>
    <property type="molecule type" value="Genomic_DNA"/>
</dbReference>
<feature type="transmembrane region" description="Helical" evidence="6">
    <location>
        <begin position="410"/>
        <end position="429"/>
    </location>
</feature>
<evidence type="ECO:0000313" key="10">
    <source>
        <dbReference type="Proteomes" id="UP000070412"/>
    </source>
</evidence>
<feature type="transmembrane region" description="Helical" evidence="6">
    <location>
        <begin position="138"/>
        <end position="160"/>
    </location>
</feature>
<reference evidence="10" key="1">
    <citation type="journal article" date="2020" name="PLoS Negl. Trop. Dis.">
        <title>High-quality nuclear genome for Sarcoptes scabiei-A critical resource for a neglected parasite.</title>
        <authorList>
            <person name="Korhonen P.K."/>
            <person name="Gasser R.B."/>
            <person name="Ma G."/>
            <person name="Wang T."/>
            <person name="Stroehlein A.J."/>
            <person name="Young N.D."/>
            <person name="Ang C.S."/>
            <person name="Fernando D.D."/>
            <person name="Lu H.C."/>
            <person name="Taylor S."/>
            <person name="Reynolds S.L."/>
            <person name="Mofiz E."/>
            <person name="Najaraj S.H."/>
            <person name="Gowda H."/>
            <person name="Madugundu A."/>
            <person name="Renuse S."/>
            <person name="Holt D."/>
            <person name="Pandey A."/>
            <person name="Papenfuss A.T."/>
            <person name="Fischer K."/>
        </authorList>
    </citation>
    <scope>NUCLEOTIDE SEQUENCE [LARGE SCALE GENOMIC DNA]</scope>
</reference>
<dbReference type="InterPro" id="IPR036259">
    <property type="entry name" value="MFS_trans_sf"/>
</dbReference>
<feature type="domain" description="Major facilitator superfamily (MFS) profile" evidence="7">
    <location>
        <begin position="24"/>
        <end position="460"/>
    </location>
</feature>
<dbReference type="EnsemblMetazoa" id="SSS_656s_mrna">
    <property type="protein sequence ID" value="KAF7489306.1"/>
    <property type="gene ID" value="SSS_656"/>
</dbReference>
<gene>
    <name evidence="8" type="primary">SSS_656g</name>
    <name evidence="8" type="ORF">SSS_656</name>
</gene>
<dbReference type="AlphaFoldDB" id="A0A834R617"/>
<evidence type="ECO:0000256" key="3">
    <source>
        <dbReference type="ARBA" id="ARBA00022692"/>
    </source>
</evidence>
<dbReference type="GO" id="GO:0015842">
    <property type="term" value="P:aminergic neurotransmitter loading into synaptic vesicle"/>
    <property type="evidence" value="ECO:0007669"/>
    <property type="project" value="TreeGrafter"/>
</dbReference>
<evidence type="ECO:0000313" key="9">
    <source>
        <dbReference type="EnsemblMetazoa" id="KAF7489306.1"/>
    </source>
</evidence>
<feature type="transmembrane region" description="Helical" evidence="6">
    <location>
        <begin position="232"/>
        <end position="256"/>
    </location>
</feature>
<dbReference type="InterPro" id="IPR020846">
    <property type="entry name" value="MFS_dom"/>
</dbReference>
<evidence type="ECO:0000313" key="8">
    <source>
        <dbReference type="EMBL" id="KAF7489306.1"/>
    </source>
</evidence>
<name>A0A834R617_SARSC</name>
<dbReference type="PROSITE" id="PS50850">
    <property type="entry name" value="MFS"/>
    <property type="match status" value="1"/>
</dbReference>
<sequence>MILIELFHRLTNLVEKAQSSRRFQVILVFLAIILDNLLLTVVVPVIPDFLLELENQNLRDVEENFRNSSDSKSKFGHSFDDDHHYLHHLAINGRSMAFLKHIHPNFDVENGQVGTILSSKAFMQLLFNPLVSPIINRFGYELTLIYGSTVLLFSCLIYLIGQSFAMLLIPRAMQGIASALINIAGIAMIANMFREEKSRTENIGFCLGGMATGVLIGYPFGSVFYQWFGKTILFSFVGCLISLIIAIQLITLNWSPVNAPTHYDSKALDIITNAKVIFSIVIIGVSTMTMSLLESFLPIWLIQEIRPPKWKLGLVFLPDSIGYLIGTNFFILFMISLESRWSLVMIALSTIGISALLLPFIPNLFYLLCPHLGIGFGIGAIDSALMPMLAEFVDESLVSQYGYVYTASQTASSIAYAVGPLLGGALINYHCLSFESLMRSIGVANLLLATMAYINRSSFEQTFERRLSLKGRTATEKNNGDEIILMQQLNPSLTKPNYQRFD</sequence>
<feature type="transmembrane region" description="Helical" evidence="6">
    <location>
        <begin position="276"/>
        <end position="302"/>
    </location>
</feature>
<feature type="transmembrane region" description="Helical" evidence="6">
    <location>
        <begin position="341"/>
        <end position="358"/>
    </location>
</feature>
<dbReference type="InterPro" id="IPR050930">
    <property type="entry name" value="MFS_Vesicular_Transporter"/>
</dbReference>